<evidence type="ECO:0000256" key="15">
    <source>
        <dbReference type="SAM" id="MobiDB-lite"/>
    </source>
</evidence>
<dbReference type="EMBL" id="QNRK01000050">
    <property type="protein sequence ID" value="RBP02707.1"/>
    <property type="molecule type" value="Genomic_DNA"/>
</dbReference>
<evidence type="ECO:0000256" key="7">
    <source>
        <dbReference type="ARBA" id="ARBA00022832"/>
    </source>
</evidence>
<reference evidence="18 19" key="1">
    <citation type="submission" date="2018-06" db="EMBL/GenBank/DDBJ databases">
        <title>Genomic Encyclopedia of Type Strains, Phase IV (KMG-IV): sequencing the most valuable type-strain genomes for metagenomic binning, comparative biology and taxonomic classification.</title>
        <authorList>
            <person name="Goeker M."/>
        </authorList>
    </citation>
    <scope>NUCLEOTIDE SEQUENCE [LARGE SCALE GENOMIC DNA]</scope>
    <source>
        <strain evidence="18 19">DSM 24875</strain>
    </source>
</reference>
<dbReference type="SUPFAM" id="SSF56801">
    <property type="entry name" value="Acetyl-CoA synthetase-like"/>
    <property type="match status" value="1"/>
</dbReference>
<dbReference type="InterPro" id="IPR000873">
    <property type="entry name" value="AMP-dep_synth/lig_dom"/>
</dbReference>
<dbReference type="RefSeq" id="WP_113893341.1">
    <property type="nucleotide sequence ID" value="NZ_QNRK01000050.1"/>
</dbReference>
<dbReference type="Pfam" id="PF13193">
    <property type="entry name" value="AMP-binding_C"/>
    <property type="match status" value="1"/>
</dbReference>
<evidence type="ECO:0000256" key="6">
    <source>
        <dbReference type="ARBA" id="ARBA00022741"/>
    </source>
</evidence>
<name>A0A366EJV9_9HYPH</name>
<evidence type="ECO:0000256" key="4">
    <source>
        <dbReference type="ARBA" id="ARBA00006432"/>
    </source>
</evidence>
<dbReference type="FunFam" id="3.40.50.12780:FF:000003">
    <property type="entry name" value="Long-chain-fatty-acid--CoA ligase FadD"/>
    <property type="match status" value="1"/>
</dbReference>
<evidence type="ECO:0000313" key="19">
    <source>
        <dbReference type="Proteomes" id="UP000253529"/>
    </source>
</evidence>
<dbReference type="AlphaFoldDB" id="A0A366EJV9"/>
<comment type="subcellular location">
    <subcellularLocation>
        <location evidence="2">Membrane</location>
        <topology evidence="2">Peripheral membrane protein</topology>
    </subcellularLocation>
</comment>
<evidence type="ECO:0000256" key="13">
    <source>
        <dbReference type="ARBA" id="ARBA00039545"/>
    </source>
</evidence>
<evidence type="ECO:0000256" key="8">
    <source>
        <dbReference type="ARBA" id="ARBA00022840"/>
    </source>
</evidence>
<dbReference type="InterPro" id="IPR020845">
    <property type="entry name" value="AMP-binding_CS"/>
</dbReference>
<dbReference type="InterPro" id="IPR050237">
    <property type="entry name" value="ATP-dep_AMP-bd_enzyme"/>
</dbReference>
<proteinExistence type="inferred from homology"/>
<dbReference type="Gene3D" id="3.40.50.12780">
    <property type="entry name" value="N-terminal domain of ligase-like"/>
    <property type="match status" value="1"/>
</dbReference>
<dbReference type="InterPro" id="IPR042099">
    <property type="entry name" value="ANL_N_sf"/>
</dbReference>
<comment type="caution">
    <text evidence="18">The sequence shown here is derived from an EMBL/GenBank/DDBJ whole genome shotgun (WGS) entry which is preliminary data.</text>
</comment>
<dbReference type="GO" id="GO:0004467">
    <property type="term" value="F:long-chain fatty acid-CoA ligase activity"/>
    <property type="evidence" value="ECO:0007669"/>
    <property type="project" value="UniProtKB-EC"/>
</dbReference>
<feature type="compositionally biased region" description="Basic and acidic residues" evidence="15">
    <location>
        <begin position="546"/>
        <end position="570"/>
    </location>
</feature>
<keyword evidence="7" id="KW-0276">Fatty acid metabolism</keyword>
<evidence type="ECO:0000259" key="17">
    <source>
        <dbReference type="Pfam" id="PF13193"/>
    </source>
</evidence>
<gene>
    <name evidence="18" type="ORF">DFR50_15040</name>
</gene>
<keyword evidence="6" id="KW-0547">Nucleotide-binding</keyword>
<keyword evidence="11" id="KW-0472">Membrane</keyword>
<dbReference type="InterPro" id="IPR025110">
    <property type="entry name" value="AMP-bd_C"/>
</dbReference>
<dbReference type="PROSITE" id="PS00455">
    <property type="entry name" value="AMP_BINDING"/>
    <property type="match status" value="1"/>
</dbReference>
<evidence type="ECO:0000256" key="5">
    <source>
        <dbReference type="ARBA" id="ARBA00022598"/>
    </source>
</evidence>
<organism evidence="18 19">
    <name type="scientific">Roseiarcus fermentans</name>
    <dbReference type="NCBI Taxonomy" id="1473586"/>
    <lineage>
        <taxon>Bacteria</taxon>
        <taxon>Pseudomonadati</taxon>
        <taxon>Pseudomonadota</taxon>
        <taxon>Alphaproteobacteria</taxon>
        <taxon>Hyphomicrobiales</taxon>
        <taxon>Roseiarcaceae</taxon>
        <taxon>Roseiarcus</taxon>
    </lineage>
</organism>
<keyword evidence="9" id="KW-0460">Magnesium</keyword>
<evidence type="ECO:0000256" key="1">
    <source>
        <dbReference type="ARBA" id="ARBA00001946"/>
    </source>
</evidence>
<evidence type="ECO:0000259" key="16">
    <source>
        <dbReference type="Pfam" id="PF00501"/>
    </source>
</evidence>
<feature type="region of interest" description="Disordered" evidence="15">
    <location>
        <begin position="542"/>
        <end position="570"/>
    </location>
</feature>
<comment type="similarity">
    <text evidence="4">Belongs to the ATP-dependent AMP-binding enzyme family.</text>
</comment>
<dbReference type="PANTHER" id="PTHR43767">
    <property type="entry name" value="LONG-CHAIN-FATTY-ACID--COA LIGASE"/>
    <property type="match status" value="1"/>
</dbReference>
<dbReference type="EC" id="6.2.1.3" evidence="12"/>
<evidence type="ECO:0000256" key="9">
    <source>
        <dbReference type="ARBA" id="ARBA00022842"/>
    </source>
</evidence>
<comment type="cofactor">
    <cofactor evidence="1">
        <name>Mg(2+)</name>
        <dbReference type="ChEBI" id="CHEBI:18420"/>
    </cofactor>
</comment>
<dbReference type="InterPro" id="IPR045851">
    <property type="entry name" value="AMP-bd_C_sf"/>
</dbReference>
<keyword evidence="19" id="KW-1185">Reference proteome</keyword>
<keyword evidence="5" id="KW-0436">Ligase</keyword>
<dbReference type="Proteomes" id="UP000253529">
    <property type="component" value="Unassembled WGS sequence"/>
</dbReference>
<evidence type="ECO:0000256" key="10">
    <source>
        <dbReference type="ARBA" id="ARBA00023098"/>
    </source>
</evidence>
<keyword evidence="10" id="KW-0443">Lipid metabolism</keyword>
<dbReference type="GO" id="GO:0005524">
    <property type="term" value="F:ATP binding"/>
    <property type="evidence" value="ECO:0007669"/>
    <property type="project" value="UniProtKB-KW"/>
</dbReference>
<sequence>MERIWLKSYPEGVPADINPTAYPSLGDFFAASVERFRDRVAYVSLKRTMTYGELDLRSRAFASYLLEVVGLPRGARVALMMPNLLQYPVALFGALRAGYVVVNCNPLYSPRELHHQLADSGAEAVVALENFAQTLEKAIAGTSVRVVVVTGVGDLIGGARGFLANFFVRRIQRAVPPFRLPQAVRFNRALAEGRARKAELPRIEPTDLAFLQYTGGTTGVPKGAMLTHRNMIANLQQVAAWIGPVVGEQGETFVTALPLYHVFALTVNAFVPTMIGANNLLIPDPRDLKSFVKALGDTPFTVITGVNTLFNALLHNPQFLRLDFSRLHVAVGGGMALQRAVAERWKQVTGKPLIEGYGLTETAPIAAVNPLTVEDYSGAIGLPAPSTDIAIRDTEGRDVPLGLPGELCIKGPQVMAGYWMRPDETANVMTADGFLKTGDIARMDERGYLYIVDRKKDMILVSGFNVYPNEIEDVVMSHPGVREVGAVGVPDDRSGEAVKIVVVRKHEGVTDADIIAHCRQHLTGYKTPRHVEFRDTLPRSPIGKILRRELKDPSEPKKQRQKQAADEKSD</sequence>
<dbReference type="CDD" id="cd05936">
    <property type="entry name" value="FC-FACS_FadD_like"/>
    <property type="match status" value="1"/>
</dbReference>
<protein>
    <recommendedName>
        <fullName evidence="13">Long-chain-fatty-acid--CoA ligase</fullName>
        <ecNumber evidence="12">6.2.1.3</ecNumber>
    </recommendedName>
    <alternativeName>
        <fullName evidence="14">Long-chain acyl-CoA synthetase</fullName>
    </alternativeName>
</protein>
<evidence type="ECO:0000256" key="11">
    <source>
        <dbReference type="ARBA" id="ARBA00023136"/>
    </source>
</evidence>
<accession>A0A366EJV9</accession>
<feature type="domain" description="AMP-dependent synthetase/ligase" evidence="16">
    <location>
        <begin position="29"/>
        <end position="419"/>
    </location>
</feature>
<evidence type="ECO:0000256" key="12">
    <source>
        <dbReference type="ARBA" id="ARBA00026121"/>
    </source>
</evidence>
<dbReference type="GO" id="GO:0016020">
    <property type="term" value="C:membrane"/>
    <property type="evidence" value="ECO:0007669"/>
    <property type="project" value="UniProtKB-SubCell"/>
</dbReference>
<evidence type="ECO:0000313" key="18">
    <source>
        <dbReference type="EMBL" id="RBP02707.1"/>
    </source>
</evidence>
<dbReference type="PANTHER" id="PTHR43767:SF8">
    <property type="entry name" value="LONG-CHAIN-FATTY-ACID--COA LIGASE"/>
    <property type="match status" value="1"/>
</dbReference>
<dbReference type="OrthoDB" id="9803968at2"/>
<evidence type="ECO:0000256" key="14">
    <source>
        <dbReference type="ARBA" id="ARBA00042773"/>
    </source>
</evidence>
<evidence type="ECO:0000256" key="3">
    <source>
        <dbReference type="ARBA" id="ARBA00005005"/>
    </source>
</evidence>
<evidence type="ECO:0000256" key="2">
    <source>
        <dbReference type="ARBA" id="ARBA00004170"/>
    </source>
</evidence>
<feature type="domain" description="AMP-binding enzyme C-terminal" evidence="17">
    <location>
        <begin position="470"/>
        <end position="544"/>
    </location>
</feature>
<dbReference type="FunFam" id="3.30.300.30:FF:000006">
    <property type="entry name" value="Long-chain-fatty-acid--CoA ligase FadD"/>
    <property type="match status" value="1"/>
</dbReference>
<dbReference type="Gene3D" id="3.30.300.30">
    <property type="match status" value="1"/>
</dbReference>
<comment type="pathway">
    <text evidence="3">Lipid metabolism; fatty acid beta-oxidation.</text>
</comment>
<keyword evidence="8" id="KW-0067">ATP-binding</keyword>
<dbReference type="Pfam" id="PF00501">
    <property type="entry name" value="AMP-binding"/>
    <property type="match status" value="1"/>
</dbReference>